<dbReference type="CDD" id="cd05466">
    <property type="entry name" value="PBP2_LTTR_substrate"/>
    <property type="match status" value="1"/>
</dbReference>
<proteinExistence type="predicted"/>
<sequence length="196" mass="22588">MIHIGSSFLNSAKEFIDLWHSIQTLIQRYKLRGVPYGGNHDKIMEVYQALGIKFDFLIGAFNSSQILFFASCKQLGTYNVCVALPRSHPLAKKKKLSITDLYNEKLLCVSSGDCLNIDDFRKNMQMFYPQIILEDVGYFYDLDTFNRCEEEGCLLLTLDAWDIIHPSLITLPVDWSYQMPYGLLCQKIPQNKLRNA</sequence>
<protein>
    <submittedName>
        <fullName evidence="1">LysR family transcriptional regulator substrate-binding protein</fullName>
    </submittedName>
</protein>
<reference evidence="1" key="1">
    <citation type="submission" date="2021-10" db="EMBL/GenBank/DDBJ databases">
        <title>Collection of gut derived symbiotic bacterial strains cultured from healthy donors.</title>
        <authorList>
            <person name="Lin H."/>
            <person name="Littmann E."/>
            <person name="Kohout C."/>
            <person name="Pamer E.G."/>
        </authorList>
    </citation>
    <scope>NUCLEOTIDE SEQUENCE</scope>
    <source>
        <strain evidence="1">DFI.4.48</strain>
    </source>
</reference>
<dbReference type="AlphaFoldDB" id="A0AAW4VTI1"/>
<gene>
    <name evidence="1" type="ORF">LJD69_10685</name>
</gene>
<accession>A0AAW4VTI1</accession>
<dbReference type="Proteomes" id="UP001198439">
    <property type="component" value="Unassembled WGS sequence"/>
</dbReference>
<name>A0AAW4VTI1_9FIRM</name>
<dbReference type="EMBL" id="JAJDKZ010000034">
    <property type="protein sequence ID" value="MCB8611054.1"/>
    <property type="molecule type" value="Genomic_DNA"/>
</dbReference>
<evidence type="ECO:0000313" key="2">
    <source>
        <dbReference type="Proteomes" id="UP001198439"/>
    </source>
</evidence>
<comment type="caution">
    <text evidence="1">The sequence shown here is derived from an EMBL/GenBank/DDBJ whole genome shotgun (WGS) entry which is preliminary data.</text>
</comment>
<dbReference type="RefSeq" id="WP_227279899.1">
    <property type="nucleotide sequence ID" value="NZ_JAJDKR010000034.1"/>
</dbReference>
<dbReference type="Gene3D" id="3.40.190.10">
    <property type="entry name" value="Periplasmic binding protein-like II"/>
    <property type="match status" value="1"/>
</dbReference>
<evidence type="ECO:0000313" key="1">
    <source>
        <dbReference type="EMBL" id="MCB8611054.1"/>
    </source>
</evidence>
<dbReference type="SUPFAM" id="SSF53850">
    <property type="entry name" value="Periplasmic binding protein-like II"/>
    <property type="match status" value="1"/>
</dbReference>
<organism evidence="1 2">
    <name type="scientific">Faecalibacillus faecis</name>
    <dbReference type="NCBI Taxonomy" id="1982628"/>
    <lineage>
        <taxon>Bacteria</taxon>
        <taxon>Bacillati</taxon>
        <taxon>Bacillota</taxon>
        <taxon>Erysipelotrichia</taxon>
        <taxon>Erysipelotrichales</taxon>
        <taxon>Coprobacillaceae</taxon>
        <taxon>Faecalibacillus</taxon>
    </lineage>
</organism>